<dbReference type="EMBL" id="BAAANL010000003">
    <property type="protein sequence ID" value="GAA1860091.1"/>
    <property type="molecule type" value="Genomic_DNA"/>
</dbReference>
<dbReference type="PANTHER" id="PTHR43799">
    <property type="entry name" value="AMINOTRANSFERASE, PUTATIVE-RELATED"/>
    <property type="match status" value="1"/>
</dbReference>
<dbReference type="SUPFAM" id="SSF53383">
    <property type="entry name" value="PLP-dependent transferases"/>
    <property type="match status" value="1"/>
</dbReference>
<dbReference type="Gene3D" id="3.40.640.10">
    <property type="entry name" value="Type I PLP-dependent aspartate aminotransferase-like (Major domain)"/>
    <property type="match status" value="1"/>
</dbReference>
<dbReference type="RefSeq" id="WP_344101576.1">
    <property type="nucleotide sequence ID" value="NZ_BAAANL010000003.1"/>
</dbReference>
<dbReference type="CDD" id="cd00609">
    <property type="entry name" value="AAT_like"/>
    <property type="match status" value="1"/>
</dbReference>
<keyword evidence="2" id="KW-1185">Reference proteome</keyword>
<gene>
    <name evidence="1" type="ORF">GCM10009751_17020</name>
</gene>
<dbReference type="InterPro" id="IPR015422">
    <property type="entry name" value="PyrdxlP-dep_Trfase_small"/>
</dbReference>
<dbReference type="InterPro" id="IPR015421">
    <property type="entry name" value="PyrdxlP-dep_Trfase_major"/>
</dbReference>
<dbReference type="InterPro" id="IPR015424">
    <property type="entry name" value="PyrdxlP-dep_Trfase"/>
</dbReference>
<dbReference type="GO" id="GO:0008483">
    <property type="term" value="F:transaminase activity"/>
    <property type="evidence" value="ECO:0007669"/>
    <property type="project" value="UniProtKB-KW"/>
</dbReference>
<protein>
    <submittedName>
        <fullName evidence="1">Aminotransferase class I/II-fold pyridoxal phosphate-dependent enzyme</fullName>
    </submittedName>
</protein>
<proteinExistence type="predicted"/>
<dbReference type="Gene3D" id="3.90.1150.10">
    <property type="entry name" value="Aspartate Aminotransferase, domain 1"/>
    <property type="match status" value="1"/>
</dbReference>
<sequence>MTTTTSSPNAAALAAALPELREAYAALQAKGLKLDLTRGKPSAEQLDLSNGMLALPGTAPTQAARANGTDVRNYGGLDGLPELRAIFAELLDVPAGQLLAGGNASLTLMYDTVAWAMLFGFPESPAPWSREEKVRWICSVPGYDRHFAVCEELGIEMIAVPMKDGGPDVAAIAELVAGDPTIKGLWVVPTYSNPDGSIVSDDVARALVSMPAAAPDFRILWDNAYALHHLTDTETASAPALRLAAEAGNPDRVLMYASTSKITWAGAGVAFLAASPANLAWYKKHLGKASIGPDKVNHLRHALFFGSAGGVREHMRRHREILAPKFEAVTSILAERLGEYGVGTWTDPKGGYFVSLDVVPGTASRVVALAKDAGIALTPAGATFPYGKDPQDQNIRLAPTMPPLEEVTAAMDGVATCVLLAAAEALGG</sequence>
<dbReference type="Pfam" id="PF12897">
    <property type="entry name" value="Asp_aminotransf"/>
    <property type="match status" value="1"/>
</dbReference>
<reference evidence="2" key="1">
    <citation type="journal article" date="2019" name="Int. J. Syst. Evol. Microbiol.">
        <title>The Global Catalogue of Microorganisms (GCM) 10K type strain sequencing project: providing services to taxonomists for standard genome sequencing and annotation.</title>
        <authorList>
            <consortium name="The Broad Institute Genomics Platform"/>
            <consortium name="The Broad Institute Genome Sequencing Center for Infectious Disease"/>
            <person name="Wu L."/>
            <person name="Ma J."/>
        </authorList>
    </citation>
    <scope>NUCLEOTIDE SEQUENCE [LARGE SCALE GENOMIC DNA]</scope>
    <source>
        <strain evidence="2">JCM 14326</strain>
    </source>
</reference>
<accession>A0ABP4ZJ89</accession>
<keyword evidence="1" id="KW-0808">Transferase</keyword>
<dbReference type="PANTHER" id="PTHR43799:SF1">
    <property type="entry name" value="ASPARTATE AMINOTRANSFERASE"/>
    <property type="match status" value="1"/>
</dbReference>
<evidence type="ECO:0000313" key="2">
    <source>
        <dbReference type="Proteomes" id="UP001501094"/>
    </source>
</evidence>
<comment type="caution">
    <text evidence="1">The sequence shown here is derived from an EMBL/GenBank/DDBJ whole genome shotgun (WGS) entry which is preliminary data.</text>
</comment>
<dbReference type="Proteomes" id="UP001501094">
    <property type="component" value="Unassembled WGS sequence"/>
</dbReference>
<keyword evidence="1" id="KW-0032">Aminotransferase</keyword>
<name>A0ABP4ZJ89_9MICO</name>
<evidence type="ECO:0000313" key="1">
    <source>
        <dbReference type="EMBL" id="GAA1860091.1"/>
    </source>
</evidence>
<organism evidence="1 2">
    <name type="scientific">Myceligenerans crystallogenes</name>
    <dbReference type="NCBI Taxonomy" id="316335"/>
    <lineage>
        <taxon>Bacteria</taxon>
        <taxon>Bacillati</taxon>
        <taxon>Actinomycetota</taxon>
        <taxon>Actinomycetes</taxon>
        <taxon>Micrococcales</taxon>
        <taxon>Promicromonosporaceae</taxon>
        <taxon>Myceligenerans</taxon>
    </lineage>
</organism>
<dbReference type="InterPro" id="IPR024551">
    <property type="entry name" value="AspAT_Ic"/>
</dbReference>